<accession>A0A0A9GYX1</accession>
<proteinExistence type="predicted"/>
<name>A0A0A9GYX1_ARUDO</name>
<protein>
    <submittedName>
        <fullName evidence="1">Uncharacterized protein</fullName>
    </submittedName>
</protein>
<evidence type="ECO:0000313" key="1">
    <source>
        <dbReference type="EMBL" id="JAE28739.1"/>
    </source>
</evidence>
<dbReference type="EMBL" id="GBRH01169157">
    <property type="protein sequence ID" value="JAE28739.1"/>
    <property type="molecule type" value="Transcribed_RNA"/>
</dbReference>
<reference evidence="1" key="2">
    <citation type="journal article" date="2015" name="Data Brief">
        <title>Shoot transcriptome of the giant reed, Arundo donax.</title>
        <authorList>
            <person name="Barrero R.A."/>
            <person name="Guerrero F.D."/>
            <person name="Moolhuijzen P."/>
            <person name="Goolsby J.A."/>
            <person name="Tidwell J."/>
            <person name="Bellgard S.E."/>
            <person name="Bellgard M.I."/>
        </authorList>
    </citation>
    <scope>NUCLEOTIDE SEQUENCE</scope>
    <source>
        <tissue evidence="1">Shoot tissue taken approximately 20 cm above the soil surface</tissue>
    </source>
</reference>
<organism evidence="1">
    <name type="scientific">Arundo donax</name>
    <name type="common">Giant reed</name>
    <name type="synonym">Donax arundinaceus</name>
    <dbReference type="NCBI Taxonomy" id="35708"/>
    <lineage>
        <taxon>Eukaryota</taxon>
        <taxon>Viridiplantae</taxon>
        <taxon>Streptophyta</taxon>
        <taxon>Embryophyta</taxon>
        <taxon>Tracheophyta</taxon>
        <taxon>Spermatophyta</taxon>
        <taxon>Magnoliopsida</taxon>
        <taxon>Liliopsida</taxon>
        <taxon>Poales</taxon>
        <taxon>Poaceae</taxon>
        <taxon>PACMAD clade</taxon>
        <taxon>Arundinoideae</taxon>
        <taxon>Arundineae</taxon>
        <taxon>Arundo</taxon>
    </lineage>
</organism>
<sequence>MLGNAGTITYTFGMSNVPPSVPCFFRWSSLLPLGGDC</sequence>
<reference evidence="1" key="1">
    <citation type="submission" date="2014-09" db="EMBL/GenBank/DDBJ databases">
        <authorList>
            <person name="Magalhaes I.L.F."/>
            <person name="Oliveira U."/>
            <person name="Santos F.R."/>
            <person name="Vidigal T.H.D.A."/>
            <person name="Brescovit A.D."/>
            <person name="Santos A.J."/>
        </authorList>
    </citation>
    <scope>NUCLEOTIDE SEQUENCE</scope>
    <source>
        <tissue evidence="1">Shoot tissue taken approximately 20 cm above the soil surface</tissue>
    </source>
</reference>
<dbReference type="AlphaFoldDB" id="A0A0A9GYX1"/>